<dbReference type="EMBL" id="CP082214">
    <property type="protein sequence ID" value="WDM72112.1"/>
    <property type="molecule type" value="Genomic_DNA"/>
</dbReference>
<feature type="transmembrane region" description="Helical" evidence="1">
    <location>
        <begin position="404"/>
        <end position="424"/>
    </location>
</feature>
<keyword evidence="1" id="KW-0812">Transmembrane</keyword>
<keyword evidence="3" id="KW-1185">Reference proteome</keyword>
<evidence type="ECO:0000256" key="1">
    <source>
        <dbReference type="SAM" id="Phobius"/>
    </source>
</evidence>
<feature type="transmembrane region" description="Helical" evidence="1">
    <location>
        <begin position="252"/>
        <end position="273"/>
    </location>
</feature>
<gene>
    <name evidence="2" type="ORF">K6978_02610</name>
</gene>
<name>A0ABY7YE86_9XANT</name>
<feature type="transmembrane region" description="Helical" evidence="1">
    <location>
        <begin position="373"/>
        <end position="392"/>
    </location>
</feature>
<feature type="transmembrane region" description="Helical" evidence="1">
    <location>
        <begin position="216"/>
        <end position="240"/>
    </location>
</feature>
<feature type="transmembrane region" description="Helical" evidence="1">
    <location>
        <begin position="343"/>
        <end position="361"/>
    </location>
</feature>
<evidence type="ECO:0000313" key="3">
    <source>
        <dbReference type="Proteomes" id="UP001214201"/>
    </source>
</evidence>
<evidence type="ECO:0000313" key="2">
    <source>
        <dbReference type="EMBL" id="WDM72112.1"/>
    </source>
</evidence>
<protein>
    <recommendedName>
        <fullName evidence="4">Glycosyltransferase RgtA/B/C/D-like domain-containing protein</fullName>
    </recommendedName>
</protein>
<evidence type="ECO:0008006" key="4">
    <source>
        <dbReference type="Google" id="ProtNLM"/>
    </source>
</evidence>
<feature type="transmembrane region" description="Helical" evidence="1">
    <location>
        <begin position="170"/>
        <end position="185"/>
    </location>
</feature>
<feature type="transmembrane region" description="Helical" evidence="1">
    <location>
        <begin position="145"/>
        <end position="164"/>
    </location>
</feature>
<organism evidence="2 3">
    <name type="scientific">Xanthomonas cucurbitae</name>
    <dbReference type="NCBI Taxonomy" id="56453"/>
    <lineage>
        <taxon>Bacteria</taxon>
        <taxon>Pseudomonadati</taxon>
        <taxon>Pseudomonadota</taxon>
        <taxon>Gammaproteobacteria</taxon>
        <taxon>Lysobacterales</taxon>
        <taxon>Lysobacteraceae</taxon>
        <taxon>Xanthomonas</taxon>
    </lineage>
</organism>
<accession>A0ABY7YE86</accession>
<keyword evidence="1" id="KW-0472">Membrane</keyword>
<dbReference type="RefSeq" id="WP_274396836.1">
    <property type="nucleotide sequence ID" value="NZ_CP082213.1"/>
</dbReference>
<feature type="transmembrane region" description="Helical" evidence="1">
    <location>
        <begin position="313"/>
        <end position="331"/>
    </location>
</feature>
<dbReference type="Proteomes" id="UP001214201">
    <property type="component" value="Chromosome"/>
</dbReference>
<keyword evidence="1" id="KW-1133">Transmembrane helix</keyword>
<feature type="transmembrane region" description="Helical" evidence="1">
    <location>
        <begin position="24"/>
        <end position="45"/>
    </location>
</feature>
<proteinExistence type="predicted"/>
<reference evidence="2 3" key="1">
    <citation type="submission" date="2021-08" db="EMBL/GenBank/DDBJ databases">
        <title>Genome sequences of Xanthomonas cucurbitae isolates from 5 Midwestern US states.</title>
        <authorList>
            <person name="Hind S.R."/>
        </authorList>
    </citation>
    <scope>NUCLEOTIDE SEQUENCE [LARGE SCALE GENOMIC DNA]</scope>
    <source>
        <strain evidence="2 3">OH_261</strain>
    </source>
</reference>
<sequence>MTTEYVAQGTDDLRRKMSDNQRRIRISLLYLVAGLLIVAVLYPILCSLSRDRTGDGSEYYAMEMAISIEHRPYVQGKTWAAYEQQRISEKIRGLQSADDLKDYYKRLTVNGGTDFNHFWFYPASAAIIGQAGQMIGLSKDPHDHYMLLHAVLVSSLILLCFGLQGLRGGLAAALILFASPALWYVNKVHTELFTITLTTASLACALRHRWAFTGLFLAILTSQNISFAAPAFAASTFALINHTKSKKYQLSAIEVLALALTPAIGVLHPFYYFSRFGSITPQLINGGAQVSDLHILSSFRYLSDPDIGLLPNWPLGVVVVVVVVAVSSGVARGQFRLPRHPMLWIWISVYILISMLAQGATTNVNSGGTFGPARYGLWYLCFFYPLILLTLLQIGKIKNSPLKIIISLAITLAAMGSIKIAWPLKPESFLTPSRAAQLIYGYVPWIWSPNEEVFFERNAGVADVPPIRPALVLGPRCRKALFIPGGDSSKITVYPEGACGFSSSTAAKLIARKIGPPPSSSQYFLVNKIDLPQAPLFPSARALAARDLRPYLGNGWSRIEPLGIWSVGENSEIRLRFQGTTNEGDELILRVTALWAVGRSAMHVNVRVNGGNWQEKVLSASSTQPQELRISLPQLPSGKSIQLDLNYDEPASPVQLGLSSDDRMLGIYLTSINLERNSIIKTKL</sequence>